<dbReference type="GO" id="GO:0020037">
    <property type="term" value="F:heme binding"/>
    <property type="evidence" value="ECO:0007669"/>
    <property type="project" value="InterPro"/>
</dbReference>
<dbReference type="Gene3D" id="1.10.760.10">
    <property type="entry name" value="Cytochrome c-like domain"/>
    <property type="match status" value="1"/>
</dbReference>
<keyword evidence="2 4" id="KW-0479">Metal-binding</keyword>
<gene>
    <name evidence="7" type="ORF">FA046_10105</name>
</gene>
<feature type="signal peptide" evidence="5">
    <location>
        <begin position="1"/>
        <end position="25"/>
    </location>
</feature>
<dbReference type="Pfam" id="PF00034">
    <property type="entry name" value="Cytochrom_C"/>
    <property type="match status" value="1"/>
</dbReference>
<keyword evidence="3 4" id="KW-0408">Iron</keyword>
<dbReference type="RefSeq" id="WP_136826283.1">
    <property type="nucleotide sequence ID" value="NZ_SWBP01000003.1"/>
</dbReference>
<dbReference type="InterPro" id="IPR036909">
    <property type="entry name" value="Cyt_c-like_dom_sf"/>
</dbReference>
<dbReference type="AlphaFoldDB" id="A0A4U1BYZ5"/>
<dbReference type="EMBL" id="SWBP01000003">
    <property type="protein sequence ID" value="TKB97708.1"/>
    <property type="molecule type" value="Genomic_DNA"/>
</dbReference>
<dbReference type="OrthoDB" id="9811395at2"/>
<protein>
    <submittedName>
        <fullName evidence="7">Cytochrome c</fullName>
    </submittedName>
</protein>
<dbReference type="PANTHER" id="PTHR35008">
    <property type="entry name" value="BLL4482 PROTEIN-RELATED"/>
    <property type="match status" value="1"/>
</dbReference>
<evidence type="ECO:0000313" key="7">
    <source>
        <dbReference type="EMBL" id="TKB97708.1"/>
    </source>
</evidence>
<feature type="chain" id="PRO_5020920775" evidence="5">
    <location>
        <begin position="26"/>
        <end position="141"/>
    </location>
</feature>
<evidence type="ECO:0000256" key="3">
    <source>
        <dbReference type="ARBA" id="ARBA00023004"/>
    </source>
</evidence>
<feature type="domain" description="Cytochrome c" evidence="6">
    <location>
        <begin position="32"/>
        <end position="121"/>
    </location>
</feature>
<dbReference type="PROSITE" id="PS51007">
    <property type="entry name" value="CYTC"/>
    <property type="match status" value="1"/>
</dbReference>
<dbReference type="InterPro" id="IPR009056">
    <property type="entry name" value="Cyt_c-like_dom"/>
</dbReference>
<name>A0A4U1BYZ5_9SPHI</name>
<dbReference type="InterPro" id="IPR051459">
    <property type="entry name" value="Cytochrome_c-type_DH"/>
</dbReference>
<keyword evidence="5" id="KW-0732">Signal</keyword>
<evidence type="ECO:0000256" key="2">
    <source>
        <dbReference type="ARBA" id="ARBA00022723"/>
    </source>
</evidence>
<evidence type="ECO:0000313" key="8">
    <source>
        <dbReference type="Proteomes" id="UP000308181"/>
    </source>
</evidence>
<organism evidence="7 8">
    <name type="scientific">Pedobacter cryophilus</name>
    <dbReference type="NCBI Taxonomy" id="2571271"/>
    <lineage>
        <taxon>Bacteria</taxon>
        <taxon>Pseudomonadati</taxon>
        <taxon>Bacteroidota</taxon>
        <taxon>Sphingobacteriia</taxon>
        <taxon>Sphingobacteriales</taxon>
        <taxon>Sphingobacteriaceae</taxon>
        <taxon>Pedobacter</taxon>
    </lineage>
</organism>
<accession>A0A4U1BYZ5</accession>
<dbReference type="PANTHER" id="PTHR35008:SF8">
    <property type="entry name" value="ALCOHOL DEHYDROGENASE CYTOCHROME C SUBUNIT"/>
    <property type="match status" value="1"/>
</dbReference>
<reference evidence="7 8" key="1">
    <citation type="submission" date="2019-04" db="EMBL/GenBank/DDBJ databases">
        <title>Pedobacter sp. AR-3-17 sp. nov., isolated from Arctic soil.</title>
        <authorList>
            <person name="Dahal R.H."/>
            <person name="Kim D.-U."/>
        </authorList>
    </citation>
    <scope>NUCLEOTIDE SEQUENCE [LARGE SCALE GENOMIC DNA]</scope>
    <source>
        <strain evidence="7 8">AR-3-17</strain>
    </source>
</reference>
<dbReference type="Proteomes" id="UP000308181">
    <property type="component" value="Unassembled WGS sequence"/>
</dbReference>
<proteinExistence type="predicted"/>
<evidence type="ECO:0000256" key="4">
    <source>
        <dbReference type="PROSITE-ProRule" id="PRU00433"/>
    </source>
</evidence>
<evidence type="ECO:0000256" key="1">
    <source>
        <dbReference type="ARBA" id="ARBA00022617"/>
    </source>
</evidence>
<evidence type="ECO:0000259" key="6">
    <source>
        <dbReference type="PROSITE" id="PS51007"/>
    </source>
</evidence>
<sequence length="141" mass="15896">MRNYIVYSFFILCSVAAFMSACVNAESVKYQRYYADGSQVYKVHCQNCHMADGKGLAQLIPPLNDSTFLRTNRAKLACYIVYGLNDSIKINGIDYQFAMPAEKHLAPIDLAKVLTYITNSFGNKQGIFDVKEVDQNLNNCQ</sequence>
<keyword evidence="1 4" id="KW-0349">Heme</keyword>
<comment type="caution">
    <text evidence="7">The sequence shown here is derived from an EMBL/GenBank/DDBJ whole genome shotgun (WGS) entry which is preliminary data.</text>
</comment>
<evidence type="ECO:0000256" key="5">
    <source>
        <dbReference type="SAM" id="SignalP"/>
    </source>
</evidence>
<keyword evidence="8" id="KW-1185">Reference proteome</keyword>
<dbReference type="SUPFAM" id="SSF46626">
    <property type="entry name" value="Cytochrome c"/>
    <property type="match status" value="1"/>
</dbReference>
<dbReference type="PROSITE" id="PS51257">
    <property type="entry name" value="PROKAR_LIPOPROTEIN"/>
    <property type="match status" value="1"/>
</dbReference>
<dbReference type="GO" id="GO:0046872">
    <property type="term" value="F:metal ion binding"/>
    <property type="evidence" value="ECO:0007669"/>
    <property type="project" value="UniProtKB-KW"/>
</dbReference>
<dbReference type="GO" id="GO:0009055">
    <property type="term" value="F:electron transfer activity"/>
    <property type="evidence" value="ECO:0007669"/>
    <property type="project" value="InterPro"/>
</dbReference>